<protein>
    <submittedName>
        <fullName evidence="1">Uncharacterized protein</fullName>
    </submittedName>
</protein>
<evidence type="ECO:0000313" key="1">
    <source>
        <dbReference type="EMBL" id="GKX67952.1"/>
    </source>
</evidence>
<proteinExistence type="predicted"/>
<reference evidence="1" key="1">
    <citation type="journal article" date="2025" name="Int. J. Syst. Evol. Microbiol.">
        <title>Inconstantimicrobium mannanitabidum sp. nov., a novel member of the family Clostridiaceae isolated from anoxic soil under the treatment of reductive soil disinfestation.</title>
        <authorList>
            <person name="Ueki A."/>
            <person name="Tonouchi A."/>
            <person name="Honma S."/>
            <person name="Kaku N."/>
            <person name="Ueki K."/>
        </authorList>
    </citation>
    <scope>NUCLEOTIDE SEQUENCE</scope>
    <source>
        <strain evidence="1">TW13</strain>
    </source>
</reference>
<accession>A0ACB5RFU0</accession>
<sequence length="293" mass="33657">MSIGYACLTVGVPNTNLKSCILKNANEDRLLELISHNLNSLENIIDYNIENNIMLFRISSDIIPFGSSPVNNIPWWQIFSDKFFRIGSKIQSSGMRVSMHPGQYTVLNSPNEEVVRKAMIDLNYHTKVLDSLGVGEAHKLILHIGGVYNDKKTAMERFIDNYAYLEKSVKQRLVIENDDKLYNINEVLEISARLNIPVIFDNLHNEINPYDKEKSDIDWINECKGTWTGKDGKQKMHYSQQDPLKKPGAHSETIDTHEFMNFYQRLDREDIDIMLEVKDKNVSAVKCIKACKS</sequence>
<organism evidence="1 2">
    <name type="scientific">Inconstantimicrobium mannanitabidum</name>
    <dbReference type="NCBI Taxonomy" id="1604901"/>
    <lineage>
        <taxon>Bacteria</taxon>
        <taxon>Bacillati</taxon>
        <taxon>Bacillota</taxon>
        <taxon>Clostridia</taxon>
        <taxon>Eubacteriales</taxon>
        <taxon>Clostridiaceae</taxon>
        <taxon>Inconstantimicrobium</taxon>
    </lineage>
</organism>
<keyword evidence="2" id="KW-1185">Reference proteome</keyword>
<name>A0ACB5RFU0_9CLOT</name>
<dbReference type="EMBL" id="BROD01000001">
    <property type="protein sequence ID" value="GKX67952.1"/>
    <property type="molecule type" value="Genomic_DNA"/>
</dbReference>
<evidence type="ECO:0000313" key="2">
    <source>
        <dbReference type="Proteomes" id="UP001058074"/>
    </source>
</evidence>
<dbReference type="Proteomes" id="UP001058074">
    <property type="component" value="Unassembled WGS sequence"/>
</dbReference>
<comment type="caution">
    <text evidence="1">The sequence shown here is derived from an EMBL/GenBank/DDBJ whole genome shotgun (WGS) entry which is preliminary data.</text>
</comment>
<gene>
    <name evidence="1" type="ORF">rsdtw13_32100</name>
</gene>